<evidence type="ECO:0000256" key="1">
    <source>
        <dbReference type="SAM" id="MobiDB-lite"/>
    </source>
</evidence>
<dbReference type="HOGENOM" id="CLU_1768283_0_0_1"/>
<feature type="region of interest" description="Disordered" evidence="1">
    <location>
        <begin position="60"/>
        <end position="80"/>
    </location>
</feature>
<dbReference type="EMBL" id="GL629807">
    <property type="protein sequence ID" value="EFW99956.1"/>
    <property type="molecule type" value="Genomic_DNA"/>
</dbReference>
<feature type="region of interest" description="Disordered" evidence="1">
    <location>
        <begin position="113"/>
        <end position="147"/>
    </location>
</feature>
<feature type="compositionally biased region" description="Basic and acidic residues" evidence="1">
    <location>
        <begin position="138"/>
        <end position="147"/>
    </location>
</feature>
<proteinExistence type="predicted"/>
<name>F0XRG0_GROCL</name>
<accession>F0XRG0</accession>
<sequence length="147" mass="15943">MWHHLPPACHRRSSACTYSDTSCPASFRELFFSRAIGHFPPSELRPKYTLPVTLLRARAQENRAEPGMPRRSSRCQGCPDGRAWPTVLPSGRGYGASMAAAADSSVLQASEALSVGSQADHRLDLAPGPAGGNKKGKKTQEGRERQQ</sequence>
<dbReference type="Proteomes" id="UP000007796">
    <property type="component" value="Unassembled WGS sequence"/>
</dbReference>
<dbReference type="AlphaFoldDB" id="F0XRG0"/>
<evidence type="ECO:0000313" key="2">
    <source>
        <dbReference type="EMBL" id="EFW99956.1"/>
    </source>
</evidence>
<dbReference type="InParanoid" id="F0XRG0"/>
<organism evidence="3">
    <name type="scientific">Grosmannia clavigera (strain kw1407 / UAMH 11150)</name>
    <name type="common">Blue stain fungus</name>
    <name type="synonym">Graphiocladiella clavigera</name>
    <dbReference type="NCBI Taxonomy" id="655863"/>
    <lineage>
        <taxon>Eukaryota</taxon>
        <taxon>Fungi</taxon>
        <taxon>Dikarya</taxon>
        <taxon>Ascomycota</taxon>
        <taxon>Pezizomycotina</taxon>
        <taxon>Sordariomycetes</taxon>
        <taxon>Sordariomycetidae</taxon>
        <taxon>Ophiostomatales</taxon>
        <taxon>Ophiostomataceae</taxon>
        <taxon>Leptographium</taxon>
    </lineage>
</organism>
<keyword evidence="3" id="KW-1185">Reference proteome</keyword>
<evidence type="ECO:0000313" key="3">
    <source>
        <dbReference type="Proteomes" id="UP000007796"/>
    </source>
</evidence>
<protein>
    <submittedName>
        <fullName evidence="2">Uncharacterized protein</fullName>
    </submittedName>
</protein>
<dbReference type="RefSeq" id="XP_014169371.1">
    <property type="nucleotide sequence ID" value="XM_014313896.1"/>
</dbReference>
<dbReference type="GeneID" id="25975762"/>
<reference evidence="2 3" key="1">
    <citation type="journal article" date="2011" name="Proc. Natl. Acad. Sci. U.S.A.">
        <title>Genome and transcriptome analyses of the mountain pine beetle-fungal symbiont Grosmannia clavigera, a lodgepole pine pathogen.</title>
        <authorList>
            <person name="DiGuistini S."/>
            <person name="Wang Y."/>
            <person name="Liao N.Y."/>
            <person name="Taylor G."/>
            <person name="Tanguay P."/>
            <person name="Feau N."/>
            <person name="Henrissat B."/>
            <person name="Chan S.K."/>
            <person name="Hesse-Orce U."/>
            <person name="Alamouti S.M."/>
            <person name="Tsui C.K.M."/>
            <person name="Docking R.T."/>
            <person name="Levasseur A."/>
            <person name="Haridas S."/>
            <person name="Robertson G."/>
            <person name="Birol I."/>
            <person name="Holt R.A."/>
            <person name="Marra M.A."/>
            <person name="Hamelin R.C."/>
            <person name="Hirst M."/>
            <person name="Jones S.J.M."/>
            <person name="Bohlmann J."/>
            <person name="Breuil C."/>
        </authorList>
    </citation>
    <scope>NUCLEOTIDE SEQUENCE [LARGE SCALE GENOMIC DNA]</scope>
    <source>
        <strain evidence="3">kw1407 / UAMH 11150</strain>
    </source>
</reference>
<gene>
    <name evidence="2" type="ORF">CMQ_274</name>
</gene>